<evidence type="ECO:0000256" key="1">
    <source>
        <dbReference type="ARBA" id="ARBA00022857"/>
    </source>
</evidence>
<comment type="similarity">
    <text evidence="4">Belongs to the D-isomer specific 2-hydroxyacid dehydrogenase family.</text>
</comment>
<dbReference type="STRING" id="1379903.ATO8_04536"/>
<dbReference type="Pfam" id="PF02826">
    <property type="entry name" value="2-Hacid_dh_C"/>
    <property type="match status" value="1"/>
</dbReference>
<organism evidence="7 8">
    <name type="scientific">Roseivivax marinus</name>
    <dbReference type="NCBI Taxonomy" id="1379903"/>
    <lineage>
        <taxon>Bacteria</taxon>
        <taxon>Pseudomonadati</taxon>
        <taxon>Pseudomonadota</taxon>
        <taxon>Alphaproteobacteria</taxon>
        <taxon>Rhodobacterales</taxon>
        <taxon>Roseobacteraceae</taxon>
        <taxon>Roseivivax</taxon>
    </lineage>
</organism>
<evidence type="ECO:0000313" key="7">
    <source>
        <dbReference type="EMBL" id="ETW14131.1"/>
    </source>
</evidence>
<name>W4HPT4_9RHOB</name>
<dbReference type="SUPFAM" id="SSF52283">
    <property type="entry name" value="Formate/glycerate dehydrogenase catalytic domain-like"/>
    <property type="match status" value="1"/>
</dbReference>
<feature type="domain" description="D-isomer specific 2-hydroxyacid dehydrogenase catalytic" evidence="5">
    <location>
        <begin position="61"/>
        <end position="312"/>
    </location>
</feature>
<dbReference type="FunFam" id="3.40.50.720:FF:000213">
    <property type="entry name" value="Putative 2-hydroxyacid dehydrogenase"/>
    <property type="match status" value="1"/>
</dbReference>
<evidence type="ECO:0000259" key="5">
    <source>
        <dbReference type="Pfam" id="PF00389"/>
    </source>
</evidence>
<dbReference type="GO" id="GO:0030267">
    <property type="term" value="F:glyoxylate reductase (NADPH) activity"/>
    <property type="evidence" value="ECO:0007669"/>
    <property type="project" value="TreeGrafter"/>
</dbReference>
<evidence type="ECO:0000256" key="4">
    <source>
        <dbReference type="RuleBase" id="RU003719"/>
    </source>
</evidence>
<dbReference type="InterPro" id="IPR036291">
    <property type="entry name" value="NAD(P)-bd_dom_sf"/>
</dbReference>
<gene>
    <name evidence="7" type="ORF">ATO8_04536</name>
</gene>
<evidence type="ECO:0000256" key="3">
    <source>
        <dbReference type="ARBA" id="ARBA00023027"/>
    </source>
</evidence>
<accession>W4HPT4</accession>
<sequence length="313" mass="33117">MSRTLAVGTYSEEADAALSETFDPVRLAAIADLASLDETTRAGIEAVAYKGGGKPFGPAEMDLLPKLGLIANFGVGYDAIDTGAAQERGIAVTNTPDVLNDDVADFAIALWLMQRRGTDMAGRWLRDGRWASEGPPPLAHTASGGRAGVLGLGRIGHEIADRLAAFKMDVHYYARSEKETPGWTFHPDPVDLAASVDVLFVALKGSPETAGFVTREMIEAVGPGGCLVNIARGNTVDEEALIAALQDGRLGGAGLDVFVGEPEVDPRLMALPNAVLQPHHATSTHECRAAMGRVQRDNIRAFLDGRPLPTRVA</sequence>
<dbReference type="AlphaFoldDB" id="W4HPT4"/>
<dbReference type="GO" id="GO:0051287">
    <property type="term" value="F:NAD binding"/>
    <property type="evidence" value="ECO:0007669"/>
    <property type="project" value="InterPro"/>
</dbReference>
<keyword evidence="8" id="KW-1185">Reference proteome</keyword>
<dbReference type="PANTHER" id="PTHR10996:SF178">
    <property type="entry name" value="2-HYDROXYACID DEHYDROGENASE YGL185C-RELATED"/>
    <property type="match status" value="1"/>
</dbReference>
<dbReference type="PATRIC" id="fig|1317118.6.peg.938"/>
<reference evidence="7 8" key="1">
    <citation type="journal article" date="2014" name="Antonie Van Leeuwenhoek">
        <title>Roseivivax atlanticus sp. nov., isolated from surface seawater of the Atlantic Ocean.</title>
        <authorList>
            <person name="Li G."/>
            <person name="Lai Q."/>
            <person name="Liu X."/>
            <person name="Sun F."/>
            <person name="Shao Z."/>
        </authorList>
    </citation>
    <scope>NUCLEOTIDE SEQUENCE [LARGE SCALE GENOMIC DNA]</scope>
    <source>
        <strain evidence="7 8">22II-s10s</strain>
    </source>
</reference>
<dbReference type="PANTHER" id="PTHR10996">
    <property type="entry name" value="2-HYDROXYACID DEHYDROGENASE-RELATED"/>
    <property type="match status" value="1"/>
</dbReference>
<dbReference type="InterPro" id="IPR050223">
    <property type="entry name" value="D-isomer_2-hydroxyacid_DH"/>
</dbReference>
<feature type="domain" description="D-isomer specific 2-hydroxyacid dehydrogenase NAD-binding" evidence="6">
    <location>
        <begin position="109"/>
        <end position="281"/>
    </location>
</feature>
<evidence type="ECO:0000313" key="8">
    <source>
        <dbReference type="Proteomes" id="UP000019063"/>
    </source>
</evidence>
<dbReference type="SUPFAM" id="SSF51735">
    <property type="entry name" value="NAD(P)-binding Rossmann-fold domains"/>
    <property type="match status" value="1"/>
</dbReference>
<dbReference type="CDD" id="cd12156">
    <property type="entry name" value="HPPR"/>
    <property type="match status" value="1"/>
</dbReference>
<dbReference type="EMBL" id="AQQW01000002">
    <property type="protein sequence ID" value="ETW14131.1"/>
    <property type="molecule type" value="Genomic_DNA"/>
</dbReference>
<dbReference type="Pfam" id="PF00389">
    <property type="entry name" value="2-Hacid_dh"/>
    <property type="match status" value="1"/>
</dbReference>
<keyword evidence="3" id="KW-0520">NAD</keyword>
<proteinExistence type="inferred from homology"/>
<dbReference type="Gene3D" id="3.40.50.720">
    <property type="entry name" value="NAD(P)-binding Rossmann-like Domain"/>
    <property type="match status" value="2"/>
</dbReference>
<evidence type="ECO:0000259" key="6">
    <source>
        <dbReference type="Pfam" id="PF02826"/>
    </source>
</evidence>
<dbReference type="eggNOG" id="COG1052">
    <property type="taxonomic scope" value="Bacteria"/>
</dbReference>
<dbReference type="RefSeq" id="WP_043842390.1">
    <property type="nucleotide sequence ID" value="NZ_AQQW01000002.1"/>
</dbReference>
<dbReference type="InterPro" id="IPR006139">
    <property type="entry name" value="D-isomer_2_OHA_DH_cat_dom"/>
</dbReference>
<comment type="caution">
    <text evidence="7">The sequence shown here is derived from an EMBL/GenBank/DDBJ whole genome shotgun (WGS) entry which is preliminary data.</text>
</comment>
<dbReference type="GO" id="GO:0005829">
    <property type="term" value="C:cytosol"/>
    <property type="evidence" value="ECO:0007669"/>
    <property type="project" value="TreeGrafter"/>
</dbReference>
<evidence type="ECO:0000256" key="2">
    <source>
        <dbReference type="ARBA" id="ARBA00023002"/>
    </source>
</evidence>
<dbReference type="GO" id="GO:0016618">
    <property type="term" value="F:hydroxypyruvate reductase [NAD(P)H] activity"/>
    <property type="evidence" value="ECO:0007669"/>
    <property type="project" value="TreeGrafter"/>
</dbReference>
<protein>
    <submittedName>
        <fullName evidence="7">D-isomer specific 2-hydroxyacid dehydrogenase</fullName>
    </submittedName>
</protein>
<dbReference type="InterPro" id="IPR006140">
    <property type="entry name" value="D-isomer_DH_NAD-bd"/>
</dbReference>
<keyword evidence="2 4" id="KW-0560">Oxidoreductase</keyword>
<keyword evidence="1" id="KW-0521">NADP</keyword>
<dbReference type="Proteomes" id="UP000019063">
    <property type="component" value="Unassembled WGS sequence"/>
</dbReference>